<dbReference type="AlphaFoldDB" id="A0AAV7EYG2"/>
<gene>
    <name evidence="1" type="ORF">H6P81_006849</name>
</gene>
<keyword evidence="2" id="KW-1185">Reference proteome</keyword>
<dbReference type="EMBL" id="JAINDJ010000003">
    <property type="protein sequence ID" value="KAG9453945.1"/>
    <property type="molecule type" value="Genomic_DNA"/>
</dbReference>
<organism evidence="1 2">
    <name type="scientific">Aristolochia fimbriata</name>
    <name type="common">White veined hardy Dutchman's pipe vine</name>
    <dbReference type="NCBI Taxonomy" id="158543"/>
    <lineage>
        <taxon>Eukaryota</taxon>
        <taxon>Viridiplantae</taxon>
        <taxon>Streptophyta</taxon>
        <taxon>Embryophyta</taxon>
        <taxon>Tracheophyta</taxon>
        <taxon>Spermatophyta</taxon>
        <taxon>Magnoliopsida</taxon>
        <taxon>Magnoliidae</taxon>
        <taxon>Piperales</taxon>
        <taxon>Aristolochiaceae</taxon>
        <taxon>Aristolochia</taxon>
    </lineage>
</organism>
<proteinExistence type="predicted"/>
<name>A0AAV7EYG2_ARIFI</name>
<sequence length="105" mass="11724">MGWEYGMDKLTLLCEISEKVLNCLPFSYLRGCKKLGHQGLQPAGVLIHGGATLLPRPLPPSPPQQDLRFWEETWKCYSNQVESNVVVVVSLEYSSSSSFSTAQYS</sequence>
<evidence type="ECO:0000313" key="2">
    <source>
        <dbReference type="Proteomes" id="UP000825729"/>
    </source>
</evidence>
<evidence type="ECO:0000313" key="1">
    <source>
        <dbReference type="EMBL" id="KAG9453945.1"/>
    </source>
</evidence>
<accession>A0AAV7EYG2</accession>
<protein>
    <submittedName>
        <fullName evidence="1">Uncharacterized protein</fullName>
    </submittedName>
</protein>
<dbReference type="Proteomes" id="UP000825729">
    <property type="component" value="Unassembled WGS sequence"/>
</dbReference>
<reference evidence="1 2" key="1">
    <citation type="submission" date="2021-07" db="EMBL/GenBank/DDBJ databases">
        <title>The Aristolochia fimbriata genome: insights into angiosperm evolution, floral development and chemical biosynthesis.</title>
        <authorList>
            <person name="Jiao Y."/>
        </authorList>
    </citation>
    <scope>NUCLEOTIDE SEQUENCE [LARGE SCALE GENOMIC DNA]</scope>
    <source>
        <strain evidence="1">IBCAS-2021</strain>
        <tissue evidence="1">Leaf</tissue>
    </source>
</reference>
<comment type="caution">
    <text evidence="1">The sequence shown here is derived from an EMBL/GenBank/DDBJ whole genome shotgun (WGS) entry which is preliminary data.</text>
</comment>